<feature type="chain" id="PRO_5004315769" evidence="1">
    <location>
        <begin position="17"/>
        <end position="98"/>
    </location>
</feature>
<keyword evidence="1" id="KW-0732">Signal</keyword>
<protein>
    <submittedName>
        <fullName evidence="2">Polyphenolic phosphoprotein mefp-5</fullName>
    </submittedName>
</protein>
<name>Q8WTE8_MYTED</name>
<accession>Q8WTE8</accession>
<evidence type="ECO:0000313" key="2">
    <source>
        <dbReference type="EMBL" id="AAL35297.1"/>
    </source>
</evidence>
<sequence length="98" mass="11177">MKLSCIVLVLFLVTLAAYSDVGSSSSEEYKGGYYPGNAYHYHSGGSYHGSGYHGGYKGKYYGKAKKYYYKYKNSGKYKYLKKARKYHRKGYKYYGGSS</sequence>
<reference evidence="2" key="1">
    <citation type="journal article" date="2001" name="Biochemistry">
        <title>Polyphosphoprotein from the adhesive pads of Mytilus edulis.</title>
        <authorList>
            <person name="Waite J.H."/>
            <person name="Qin X."/>
        </authorList>
    </citation>
    <scope>NUCLEOTIDE SEQUENCE</scope>
</reference>
<feature type="signal peptide" evidence="1">
    <location>
        <begin position="1"/>
        <end position="16"/>
    </location>
</feature>
<dbReference type="EMBL" id="AF333078">
    <property type="protein sequence ID" value="AAL35297.1"/>
    <property type="molecule type" value="mRNA"/>
</dbReference>
<organism evidence="2">
    <name type="scientific">Mytilus edulis</name>
    <name type="common">Blue mussel</name>
    <dbReference type="NCBI Taxonomy" id="6550"/>
    <lineage>
        <taxon>Eukaryota</taxon>
        <taxon>Metazoa</taxon>
        <taxon>Spiralia</taxon>
        <taxon>Lophotrochozoa</taxon>
        <taxon>Mollusca</taxon>
        <taxon>Bivalvia</taxon>
        <taxon>Autobranchia</taxon>
        <taxon>Pteriomorphia</taxon>
        <taxon>Mytilida</taxon>
        <taxon>Mytiloidea</taxon>
        <taxon>Mytilidae</taxon>
        <taxon>Mytilinae</taxon>
        <taxon>Mytilus</taxon>
    </lineage>
</organism>
<proteinExistence type="evidence at transcript level"/>
<reference evidence="2" key="2">
    <citation type="submission" date="2001-01" db="EMBL/GenBank/DDBJ databases">
        <authorList>
            <person name="Waite H."/>
        </authorList>
    </citation>
    <scope>NUCLEOTIDE SEQUENCE</scope>
</reference>
<evidence type="ECO:0000256" key="1">
    <source>
        <dbReference type="SAM" id="SignalP"/>
    </source>
</evidence>
<dbReference type="AlphaFoldDB" id="Q8WTE8"/>